<keyword evidence="5" id="KW-1185">Reference proteome</keyword>
<dbReference type="InterPro" id="IPR041704">
    <property type="entry name" value="CFLE_GH18"/>
</dbReference>
<dbReference type="GO" id="GO:0016798">
    <property type="term" value="F:hydrolase activity, acting on glycosyl bonds"/>
    <property type="evidence" value="ECO:0007669"/>
    <property type="project" value="UniProtKB-KW"/>
</dbReference>
<dbReference type="GO" id="GO:0005975">
    <property type="term" value="P:carbohydrate metabolic process"/>
    <property type="evidence" value="ECO:0007669"/>
    <property type="project" value="InterPro"/>
</dbReference>
<evidence type="ECO:0000256" key="1">
    <source>
        <dbReference type="ARBA" id="ARBA00022801"/>
    </source>
</evidence>
<accession>A0A0L6VYK6</accession>
<dbReference type="Proteomes" id="UP000037175">
    <property type="component" value="Unassembled WGS sequence"/>
</dbReference>
<sequence length="372" mass="42242">MIFESQRLLAFAQQYDNITVKEKNAVDKLSAVRPVIGPTKFDRVKKIYWEKVKSAYFERVGYYAEDWPGDTGSLRSIEKYGQYMTAVVPFAYRVDKYGNLSGQLTGNLLRAANEKRLNVLVLVHNFNNNGFDRQLISAVLNDSKARNNLIANILKLIREKTLAGVNIDFENISPSERNKFNDFLKLLKDKLRAEGYLLTVSVPAKTWDNKQDAWSGGFDYRFIGSVADRVMLMTYDEHWFGGSPGPIASLPWVENVLKFATSQIPKDKLLLGIGTYGYDWGQKGKGRTVSSSKALQLAKQHGAKIQWDAKAQVPYFYYWTSGEKRTVWFESTQSAALKAQLVKKYDVGGIAVWRLGFEDGAFWETMSSKLAR</sequence>
<evidence type="ECO:0000256" key="2">
    <source>
        <dbReference type="ARBA" id="ARBA00023295"/>
    </source>
</evidence>
<dbReference type="PANTHER" id="PTHR46066:SF2">
    <property type="entry name" value="CHITINASE DOMAIN-CONTAINING PROTEIN 1"/>
    <property type="match status" value="1"/>
</dbReference>
<dbReference type="InterPro" id="IPR029070">
    <property type="entry name" value="Chitinase_insertion_sf"/>
</dbReference>
<dbReference type="AlphaFoldDB" id="A0A0L6VYK6"/>
<dbReference type="PROSITE" id="PS51910">
    <property type="entry name" value="GH18_2"/>
    <property type="match status" value="1"/>
</dbReference>
<dbReference type="InterPro" id="IPR017853">
    <property type="entry name" value="GH"/>
</dbReference>
<evidence type="ECO:0000259" key="3">
    <source>
        <dbReference type="PROSITE" id="PS51910"/>
    </source>
</evidence>
<gene>
    <name evidence="4" type="ORF">Tfer_3199</name>
</gene>
<dbReference type="InterPro" id="IPR001223">
    <property type="entry name" value="Glyco_hydro18_cat"/>
</dbReference>
<evidence type="ECO:0000313" key="4">
    <source>
        <dbReference type="EMBL" id="KNZ68248.1"/>
    </source>
</evidence>
<protein>
    <submittedName>
        <fullName evidence="4">Glycoside hydrolase family protein</fullName>
    </submittedName>
</protein>
<evidence type="ECO:0000313" key="5">
    <source>
        <dbReference type="Proteomes" id="UP000037175"/>
    </source>
</evidence>
<keyword evidence="1 4" id="KW-0378">Hydrolase</keyword>
<dbReference type="PATRIC" id="fig|281456.6.peg.3369"/>
<dbReference type="SMART" id="SM00636">
    <property type="entry name" value="Glyco_18"/>
    <property type="match status" value="1"/>
</dbReference>
<dbReference type="GO" id="GO:0008061">
    <property type="term" value="F:chitin binding"/>
    <property type="evidence" value="ECO:0007669"/>
    <property type="project" value="InterPro"/>
</dbReference>
<name>A0A0L6VYK6_9FIRM</name>
<dbReference type="CDD" id="cd02874">
    <property type="entry name" value="GH18_CFLE_spore_hydrolase"/>
    <property type="match status" value="1"/>
</dbReference>
<comment type="caution">
    <text evidence="4">The sequence shown here is derived from an EMBL/GenBank/DDBJ whole genome shotgun (WGS) entry which is preliminary data.</text>
</comment>
<dbReference type="EMBL" id="LGTE01000040">
    <property type="protein sequence ID" value="KNZ68248.1"/>
    <property type="molecule type" value="Genomic_DNA"/>
</dbReference>
<dbReference type="InterPro" id="IPR011583">
    <property type="entry name" value="Chitinase_II/V-like_cat"/>
</dbReference>
<organism evidence="4 5">
    <name type="scientific">Thermincola ferriacetica</name>
    <dbReference type="NCBI Taxonomy" id="281456"/>
    <lineage>
        <taxon>Bacteria</taxon>
        <taxon>Bacillati</taxon>
        <taxon>Bacillota</taxon>
        <taxon>Clostridia</taxon>
        <taxon>Eubacteriales</taxon>
        <taxon>Thermincolaceae</taxon>
        <taxon>Thermincola</taxon>
    </lineage>
</organism>
<dbReference type="Pfam" id="PF00704">
    <property type="entry name" value="Glyco_hydro_18"/>
    <property type="match status" value="1"/>
</dbReference>
<dbReference type="Gene3D" id="3.10.50.10">
    <property type="match status" value="1"/>
</dbReference>
<keyword evidence="2" id="KW-0326">Glycosidase</keyword>
<dbReference type="Gene3D" id="3.20.20.80">
    <property type="entry name" value="Glycosidases"/>
    <property type="match status" value="1"/>
</dbReference>
<reference evidence="5" key="1">
    <citation type="submission" date="2015-07" db="EMBL/GenBank/DDBJ databases">
        <title>Complete Genome of Thermincola ferriacetica strain Z-0001T.</title>
        <authorList>
            <person name="Lusk B."/>
            <person name="Badalamenti J.P."/>
            <person name="Parameswaran P."/>
            <person name="Bond D.R."/>
            <person name="Torres C.I."/>
        </authorList>
    </citation>
    <scope>NUCLEOTIDE SEQUENCE [LARGE SCALE GENOMIC DNA]</scope>
    <source>
        <strain evidence="5">Z-0001</strain>
    </source>
</reference>
<proteinExistence type="predicted"/>
<dbReference type="PANTHER" id="PTHR46066">
    <property type="entry name" value="CHITINASE DOMAIN-CONTAINING PROTEIN 1 FAMILY MEMBER"/>
    <property type="match status" value="1"/>
</dbReference>
<dbReference type="SUPFAM" id="SSF51445">
    <property type="entry name" value="(Trans)glycosidases"/>
    <property type="match status" value="1"/>
</dbReference>
<feature type="domain" description="GH18" evidence="3">
    <location>
        <begin position="57"/>
        <end position="372"/>
    </location>
</feature>